<gene>
    <name evidence="1" type="ORF">CSSPJE1EN1_LOCUS8649</name>
</gene>
<organism evidence="1 2">
    <name type="scientific">Sphagnum jensenii</name>
    <dbReference type="NCBI Taxonomy" id="128206"/>
    <lineage>
        <taxon>Eukaryota</taxon>
        <taxon>Viridiplantae</taxon>
        <taxon>Streptophyta</taxon>
        <taxon>Embryophyta</taxon>
        <taxon>Bryophyta</taxon>
        <taxon>Sphagnophytina</taxon>
        <taxon>Sphagnopsida</taxon>
        <taxon>Sphagnales</taxon>
        <taxon>Sphagnaceae</taxon>
        <taxon>Sphagnum</taxon>
    </lineage>
</organism>
<dbReference type="EMBL" id="OZ020110">
    <property type="protein sequence ID" value="CAK9263171.1"/>
    <property type="molecule type" value="Genomic_DNA"/>
</dbReference>
<evidence type="ECO:0000313" key="2">
    <source>
        <dbReference type="Proteomes" id="UP001497444"/>
    </source>
</evidence>
<reference evidence="1" key="1">
    <citation type="submission" date="2024-02" db="EMBL/GenBank/DDBJ databases">
        <authorList>
            <consortium name="ELIXIR-Norway"/>
            <consortium name="Elixir Norway"/>
        </authorList>
    </citation>
    <scope>NUCLEOTIDE SEQUENCE</scope>
</reference>
<keyword evidence="2" id="KW-1185">Reference proteome</keyword>
<protein>
    <submittedName>
        <fullName evidence="1">Uncharacterized protein</fullName>
    </submittedName>
</protein>
<evidence type="ECO:0000313" key="1">
    <source>
        <dbReference type="EMBL" id="CAK9263171.1"/>
    </source>
</evidence>
<name>A0ABP0WB82_9BRYO</name>
<accession>A0ABP0WB82</accession>
<proteinExistence type="predicted"/>
<sequence>MNEKMGAYIQAKGYALYEQKQSYSKSKKWKVTSSLKIGSTLAIIEGKGDHTDAANESINFNCRYYNATLLSVCQCTLVKSSSLIP</sequence>
<dbReference type="Proteomes" id="UP001497444">
    <property type="component" value="Chromosome 15"/>
</dbReference>